<keyword evidence="3" id="KW-1185">Reference proteome</keyword>
<evidence type="ECO:0000256" key="1">
    <source>
        <dbReference type="SAM" id="MobiDB-lite"/>
    </source>
</evidence>
<dbReference type="Proteomes" id="UP000016933">
    <property type="component" value="Unassembled WGS sequence"/>
</dbReference>
<accession>N1PD81</accession>
<dbReference type="eggNOG" id="ENOG502RM2X">
    <property type="taxonomic scope" value="Eukaryota"/>
</dbReference>
<dbReference type="OrthoDB" id="62952at2759"/>
<evidence type="ECO:0008006" key="4">
    <source>
        <dbReference type="Google" id="ProtNLM"/>
    </source>
</evidence>
<name>N1PD81_DOTSN</name>
<organism evidence="2 3">
    <name type="scientific">Dothistroma septosporum (strain NZE10 / CBS 128990)</name>
    <name type="common">Red band needle blight fungus</name>
    <name type="synonym">Mycosphaerella pini</name>
    <dbReference type="NCBI Taxonomy" id="675120"/>
    <lineage>
        <taxon>Eukaryota</taxon>
        <taxon>Fungi</taxon>
        <taxon>Dikarya</taxon>
        <taxon>Ascomycota</taxon>
        <taxon>Pezizomycotina</taxon>
        <taxon>Dothideomycetes</taxon>
        <taxon>Dothideomycetidae</taxon>
        <taxon>Mycosphaerellales</taxon>
        <taxon>Mycosphaerellaceae</taxon>
        <taxon>Dothistroma</taxon>
    </lineage>
</organism>
<dbReference type="HOGENOM" id="CLU_704034_0_0_1"/>
<feature type="region of interest" description="Disordered" evidence="1">
    <location>
        <begin position="85"/>
        <end position="151"/>
    </location>
</feature>
<evidence type="ECO:0000313" key="2">
    <source>
        <dbReference type="EMBL" id="EME38399.1"/>
    </source>
</evidence>
<dbReference type="AlphaFoldDB" id="N1PD81"/>
<dbReference type="EMBL" id="KB446547">
    <property type="protein sequence ID" value="EME38399.1"/>
    <property type="molecule type" value="Genomic_DNA"/>
</dbReference>
<sequence length="392" mass="44932">MVTTPRKAHKFSAYDIGNMEVMSIVDHERAQQQHLDRTMDSAVDQLEALTDPTMPRPEMVQAMVRFGAMKLDDIPLQFDFEPPTTSRIWPGPKYGPHSLHKRLHRPTKPRPSSVRKHSRNDDQRHAVRARQPPSMKQEAKSAEDSPSDLRSVAARDPPLYLLGLPPEVRNHIWSLLAVREGPIEAQLRQIQPCRRLSKHRCRTIRKFPWEPVVAGVNHQVRREVLSIFYGTNRFVFEKNACKMFEGYSMTNPTTMQKWSPSTEIANFLSHVDIKFNAWPKGSLDPVSIVFGLRKARDKKVTIDIAVEKTKKKKAAQVDRVCLCEELDAVEMVQSEVDKDLMHVATILVKKRNEISFSSPTLTMLSKNDKRYPQGETCTRCEKPTLEIVYSGM</sequence>
<feature type="compositionally biased region" description="Basic residues" evidence="1">
    <location>
        <begin position="98"/>
        <end position="118"/>
    </location>
</feature>
<dbReference type="OMA" id="FEKNACK"/>
<reference evidence="2 3" key="2">
    <citation type="journal article" date="2012" name="PLoS Pathog.">
        <title>Diverse lifestyles and strategies of plant pathogenesis encoded in the genomes of eighteen Dothideomycetes fungi.</title>
        <authorList>
            <person name="Ohm R.A."/>
            <person name="Feau N."/>
            <person name="Henrissat B."/>
            <person name="Schoch C.L."/>
            <person name="Horwitz B.A."/>
            <person name="Barry K.W."/>
            <person name="Condon B.J."/>
            <person name="Copeland A.C."/>
            <person name="Dhillon B."/>
            <person name="Glaser F."/>
            <person name="Hesse C.N."/>
            <person name="Kosti I."/>
            <person name="LaButti K."/>
            <person name="Lindquist E.A."/>
            <person name="Lucas S."/>
            <person name="Salamov A.A."/>
            <person name="Bradshaw R.E."/>
            <person name="Ciuffetti L."/>
            <person name="Hamelin R.C."/>
            <person name="Kema G.H.J."/>
            <person name="Lawrence C."/>
            <person name="Scott J.A."/>
            <person name="Spatafora J.W."/>
            <person name="Turgeon B.G."/>
            <person name="de Wit P.J.G.M."/>
            <person name="Zhong S."/>
            <person name="Goodwin S.B."/>
            <person name="Grigoriev I.V."/>
        </authorList>
    </citation>
    <scope>NUCLEOTIDE SEQUENCE [LARGE SCALE GENOMIC DNA]</scope>
    <source>
        <strain evidence="3">NZE10 / CBS 128990</strain>
    </source>
</reference>
<protein>
    <recommendedName>
        <fullName evidence="4">F-box domain-containing protein</fullName>
    </recommendedName>
</protein>
<proteinExistence type="predicted"/>
<evidence type="ECO:0000313" key="3">
    <source>
        <dbReference type="Proteomes" id="UP000016933"/>
    </source>
</evidence>
<gene>
    <name evidence="2" type="ORF">DOTSEDRAFT_75815</name>
</gene>
<reference evidence="3" key="1">
    <citation type="journal article" date="2012" name="PLoS Genet.">
        <title>The genomes of the fungal plant pathogens Cladosporium fulvum and Dothistroma septosporum reveal adaptation to different hosts and lifestyles but also signatures of common ancestry.</title>
        <authorList>
            <person name="de Wit P.J.G.M."/>
            <person name="van der Burgt A."/>
            <person name="Oekmen B."/>
            <person name="Stergiopoulos I."/>
            <person name="Abd-Elsalam K.A."/>
            <person name="Aerts A.L."/>
            <person name="Bahkali A.H."/>
            <person name="Beenen H.G."/>
            <person name="Chettri P."/>
            <person name="Cox M.P."/>
            <person name="Datema E."/>
            <person name="de Vries R.P."/>
            <person name="Dhillon B."/>
            <person name="Ganley A.R."/>
            <person name="Griffiths S.A."/>
            <person name="Guo Y."/>
            <person name="Hamelin R.C."/>
            <person name="Henrissat B."/>
            <person name="Kabir M.S."/>
            <person name="Jashni M.K."/>
            <person name="Kema G."/>
            <person name="Klaubauf S."/>
            <person name="Lapidus A."/>
            <person name="Levasseur A."/>
            <person name="Lindquist E."/>
            <person name="Mehrabi R."/>
            <person name="Ohm R.A."/>
            <person name="Owen T.J."/>
            <person name="Salamov A."/>
            <person name="Schwelm A."/>
            <person name="Schijlen E."/>
            <person name="Sun H."/>
            <person name="van den Burg H.A."/>
            <person name="van Ham R.C.H.J."/>
            <person name="Zhang S."/>
            <person name="Goodwin S.B."/>
            <person name="Grigoriev I.V."/>
            <person name="Collemare J."/>
            <person name="Bradshaw R.E."/>
        </authorList>
    </citation>
    <scope>NUCLEOTIDE SEQUENCE [LARGE SCALE GENOMIC DNA]</scope>
    <source>
        <strain evidence="3">NZE10 / CBS 128990</strain>
    </source>
</reference>